<evidence type="ECO:0000313" key="4">
    <source>
        <dbReference type="Proteomes" id="UP000186246"/>
    </source>
</evidence>
<feature type="transmembrane region" description="Helical" evidence="1">
    <location>
        <begin position="246"/>
        <end position="268"/>
    </location>
</feature>
<feature type="transmembrane region" description="Helical" evidence="1">
    <location>
        <begin position="298"/>
        <end position="316"/>
    </location>
</feature>
<organism evidence="3 4">
    <name type="scientific">Chryseobacterium piscicola</name>
    <dbReference type="NCBI Taxonomy" id="551459"/>
    <lineage>
        <taxon>Bacteria</taxon>
        <taxon>Pseudomonadati</taxon>
        <taxon>Bacteroidota</taxon>
        <taxon>Flavobacteriia</taxon>
        <taxon>Flavobacteriales</taxon>
        <taxon>Weeksellaceae</taxon>
        <taxon>Chryseobacterium group</taxon>
        <taxon>Chryseobacterium</taxon>
    </lineage>
</organism>
<evidence type="ECO:0000256" key="1">
    <source>
        <dbReference type="SAM" id="Phobius"/>
    </source>
</evidence>
<gene>
    <name evidence="2" type="ORF">B0A70_11530</name>
    <name evidence="3" type="ORF">SAMN05421796_10778</name>
</gene>
<dbReference type="STRING" id="551459.SAMN05421796_10778"/>
<name>A0A1N7NA73_9FLAO</name>
<feature type="transmembrane region" description="Helical" evidence="1">
    <location>
        <begin position="77"/>
        <end position="95"/>
    </location>
</feature>
<feature type="transmembrane region" description="Helical" evidence="1">
    <location>
        <begin position="190"/>
        <end position="209"/>
    </location>
</feature>
<dbReference type="AlphaFoldDB" id="A0A1N7NA73"/>
<protein>
    <recommendedName>
        <fullName evidence="6">DUF2723 domain-containing protein</fullName>
    </recommendedName>
</protein>
<dbReference type="EMBL" id="MUGO01000016">
    <property type="protein sequence ID" value="PQA92244.1"/>
    <property type="molecule type" value="Genomic_DNA"/>
</dbReference>
<reference evidence="2 5" key="1">
    <citation type="submission" date="2016-11" db="EMBL/GenBank/DDBJ databases">
        <title>Whole genomes of Flavobacteriaceae.</title>
        <authorList>
            <person name="Stine C."/>
            <person name="Li C."/>
            <person name="Tadesse D."/>
        </authorList>
    </citation>
    <scope>NUCLEOTIDE SEQUENCE [LARGE SCALE GENOMIC DNA]</scope>
    <source>
        <strain evidence="2 5">DSM 21068</strain>
    </source>
</reference>
<dbReference type="InterPro" id="IPR021280">
    <property type="entry name" value="TMEM260-like"/>
</dbReference>
<keyword evidence="1" id="KW-0812">Transmembrane</keyword>
<keyword evidence="5" id="KW-1185">Reference proteome</keyword>
<evidence type="ECO:0000313" key="2">
    <source>
        <dbReference type="EMBL" id="PQA92244.1"/>
    </source>
</evidence>
<dbReference type="OrthoDB" id="1232225at2"/>
<accession>A0A1N7NA73</accession>
<feature type="transmembrane region" description="Helical" evidence="1">
    <location>
        <begin position="275"/>
        <end position="292"/>
    </location>
</feature>
<proteinExistence type="predicted"/>
<dbReference type="Pfam" id="PF11028">
    <property type="entry name" value="TMEM260-like"/>
    <property type="match status" value="1"/>
</dbReference>
<evidence type="ECO:0000313" key="5">
    <source>
        <dbReference type="Proteomes" id="UP000238314"/>
    </source>
</evidence>
<sequence length="418" mass="48479">MNRYVTALLLFLIFLTIYYCGSFDRIPFADCTGFVLTVEQGDYITTATATSHFLYINTAILFKDIFSLSGIEANRALVIISAALSVVVVYFSIFTLNANKFTSFVAAVIFDFSFSFWRNAEIIEVYTFNCLWIALFIFCMIKSFYSENTFYIVLCGLFFGVSMWVHIQNVLMIPGFLTFIYYMRFQKKQAITSLVLFAFIFSALFILNYSQGLPLNSPYSSDQGEWLADSFKKNSIQYITDFIKSIFYLVYNFTFFIFFGIVGIFTLYKENRKMFFVFLVCSFFVYGFSTFYAVSDNYVFFLPFNIIFAIAIGYGFTYRENLFKKTSFTCAFIPVFYILSFCIVGKTAKGKAFDDFKSYKGGIAYYLLPWMNNNKGIIEFVIDKKTAPEPIHWMKASVDEYVKLMKSKGFTESEIKKF</sequence>
<keyword evidence="1" id="KW-0472">Membrane</keyword>
<feature type="transmembrane region" description="Helical" evidence="1">
    <location>
        <begin position="125"/>
        <end position="145"/>
    </location>
</feature>
<reference evidence="4" key="2">
    <citation type="submission" date="2017-01" db="EMBL/GenBank/DDBJ databases">
        <authorList>
            <person name="Varghese N."/>
            <person name="Submissions S."/>
        </authorList>
    </citation>
    <scope>NUCLEOTIDE SEQUENCE [LARGE SCALE GENOMIC DNA]</scope>
    <source>
        <strain evidence="4">DSM 21068</strain>
    </source>
</reference>
<evidence type="ECO:0000313" key="3">
    <source>
        <dbReference type="EMBL" id="SIS95222.1"/>
    </source>
</evidence>
<dbReference type="Proteomes" id="UP000238314">
    <property type="component" value="Unassembled WGS sequence"/>
</dbReference>
<keyword evidence="1" id="KW-1133">Transmembrane helix</keyword>
<evidence type="ECO:0008006" key="6">
    <source>
        <dbReference type="Google" id="ProtNLM"/>
    </source>
</evidence>
<reference evidence="3" key="3">
    <citation type="submission" date="2017-01" db="EMBL/GenBank/DDBJ databases">
        <authorList>
            <person name="Mah S.A."/>
            <person name="Swanson W.J."/>
            <person name="Moy G.W."/>
            <person name="Vacquier V.D."/>
        </authorList>
    </citation>
    <scope>NUCLEOTIDE SEQUENCE [LARGE SCALE GENOMIC DNA]</scope>
    <source>
        <strain evidence="3">DSM 21068</strain>
    </source>
</reference>
<dbReference type="EMBL" id="FTOJ01000007">
    <property type="protein sequence ID" value="SIS95222.1"/>
    <property type="molecule type" value="Genomic_DNA"/>
</dbReference>
<feature type="transmembrane region" description="Helical" evidence="1">
    <location>
        <begin position="151"/>
        <end position="183"/>
    </location>
</feature>
<dbReference type="Proteomes" id="UP000186246">
    <property type="component" value="Unassembled WGS sequence"/>
</dbReference>
<dbReference type="RefSeq" id="WP_076452132.1">
    <property type="nucleotide sequence ID" value="NZ_FTOJ01000007.1"/>
</dbReference>